<organism evidence="1 2">
    <name type="scientific">Eiseniibacteriota bacterium</name>
    <dbReference type="NCBI Taxonomy" id="2212470"/>
    <lineage>
        <taxon>Bacteria</taxon>
        <taxon>Candidatus Eiseniibacteriota</taxon>
    </lineage>
</organism>
<keyword evidence="2" id="KW-1185">Reference proteome</keyword>
<evidence type="ECO:0008006" key="3">
    <source>
        <dbReference type="Google" id="ProtNLM"/>
    </source>
</evidence>
<comment type="caution">
    <text evidence="1">The sequence shown here is derived from an EMBL/GenBank/DDBJ whole genome shotgun (WGS) entry which is preliminary data.</text>
</comment>
<sequence>MSDTPKILRHMFVNLAKLQLDPKVAKQGASVVDGLIEKMTAELPKVSKADWHKLRIAFCGMLAHGWAMGMNPFNNPKTMADGTPLEVRVSRDILLPMEALKSLRYVKRDNLGRVEKAFFEPSSEAKIKEQIERILAEIAKKHWAK</sequence>
<accession>A0ABV6YN42</accession>
<protein>
    <recommendedName>
        <fullName evidence="3">DUF1801 domain-containing protein</fullName>
    </recommendedName>
</protein>
<name>A0ABV6YN42_UNCEI</name>
<proteinExistence type="predicted"/>
<gene>
    <name evidence="1" type="ORF">ACFL2Z_00310</name>
</gene>
<dbReference type="Proteomes" id="UP001594288">
    <property type="component" value="Unassembled WGS sequence"/>
</dbReference>
<reference evidence="1 2" key="1">
    <citation type="submission" date="2024-09" db="EMBL/GenBank/DDBJ databases">
        <authorList>
            <person name="D'Angelo T."/>
        </authorList>
    </citation>
    <scope>NUCLEOTIDE SEQUENCE [LARGE SCALE GENOMIC DNA]</scope>
    <source>
        <strain evidence="1">SAG AM-311-F02</strain>
    </source>
</reference>
<dbReference type="EMBL" id="JBHPEI010000003">
    <property type="protein sequence ID" value="MFC1799342.1"/>
    <property type="molecule type" value="Genomic_DNA"/>
</dbReference>
<evidence type="ECO:0000313" key="1">
    <source>
        <dbReference type="EMBL" id="MFC1799342.1"/>
    </source>
</evidence>
<evidence type="ECO:0000313" key="2">
    <source>
        <dbReference type="Proteomes" id="UP001594288"/>
    </source>
</evidence>